<dbReference type="EC" id="1.14.99.56" evidence="5"/>
<keyword evidence="5" id="KW-0136">Cellulose degradation</keyword>
<dbReference type="Proteomes" id="UP000800093">
    <property type="component" value="Unassembled WGS sequence"/>
</dbReference>
<comment type="domain">
    <text evidence="5">Has a modular structure: an endo-beta-1,4-glucanase catalytic module at the N-terminus, a linker rich in serines and threonines, and a C-terminal carbohydrate-binding module (CBM).</text>
</comment>
<evidence type="ECO:0000256" key="3">
    <source>
        <dbReference type="ARBA" id="ARBA00022525"/>
    </source>
</evidence>
<comment type="subcellular location">
    <subcellularLocation>
        <location evidence="2 5">Secreted</location>
    </subcellularLocation>
</comment>
<keyword evidence="3 5" id="KW-0964">Secreted</keyword>
<dbReference type="PANTHER" id="PTHR33353:SF1">
    <property type="entry name" value="ENDO-BETA-1,4-GLUCANASE D"/>
    <property type="match status" value="1"/>
</dbReference>
<dbReference type="PANTHER" id="PTHR33353">
    <property type="entry name" value="PUTATIVE (AFU_ORTHOLOGUE AFUA_1G12560)-RELATED"/>
    <property type="match status" value="1"/>
</dbReference>
<dbReference type="AlphaFoldDB" id="A0A9P4NB35"/>
<comment type="caution">
    <text evidence="7">The sequence shown here is derived from an EMBL/GenBank/DDBJ whole genome shotgun (WGS) entry which is preliminary data.</text>
</comment>
<evidence type="ECO:0000256" key="5">
    <source>
        <dbReference type="RuleBase" id="RU368122"/>
    </source>
</evidence>
<evidence type="ECO:0000259" key="6">
    <source>
        <dbReference type="Pfam" id="PF03443"/>
    </source>
</evidence>
<dbReference type="Pfam" id="PF03443">
    <property type="entry name" value="AA9"/>
    <property type="match status" value="1"/>
</dbReference>
<comment type="function">
    <text evidence="5">Lytic polysaccharide monooxygenase (LMPO) that depolymerizes crystalline and amorphous polysaccharides via the oxidation of scissile alpha- or beta-(1-4)-glycosidic bonds, yielding C1 and/or C4 oxidation products. Catalysis by LPMOs requires the reduction of the active-site copper from Cu(II) to Cu(I) by a reducing agent and H(2)O(2) or O(2) as a cosubstrate.</text>
</comment>
<dbReference type="InterPro" id="IPR005103">
    <property type="entry name" value="AA9_LPMO"/>
</dbReference>
<evidence type="ECO:0000313" key="7">
    <source>
        <dbReference type="EMBL" id="KAF2269957.1"/>
    </source>
</evidence>
<evidence type="ECO:0000256" key="2">
    <source>
        <dbReference type="ARBA" id="ARBA00004613"/>
    </source>
</evidence>
<dbReference type="EMBL" id="ML986581">
    <property type="protein sequence ID" value="KAF2269957.1"/>
    <property type="molecule type" value="Genomic_DNA"/>
</dbReference>
<comment type="cofactor">
    <cofactor evidence="1">
        <name>Cu(2+)</name>
        <dbReference type="ChEBI" id="CHEBI:29036"/>
    </cofactor>
</comment>
<dbReference type="GO" id="GO:0030245">
    <property type="term" value="P:cellulose catabolic process"/>
    <property type="evidence" value="ECO:0007669"/>
    <property type="project" value="UniProtKB-UniRule"/>
</dbReference>
<dbReference type="InterPro" id="IPR049892">
    <property type="entry name" value="AA9"/>
</dbReference>
<accession>A0A9P4NB35</accession>
<reference evidence="8" key="1">
    <citation type="journal article" date="2020" name="Stud. Mycol.">
        <title>101 Dothideomycetes genomes: A test case for predicting lifestyles and emergence of pathogens.</title>
        <authorList>
            <person name="Haridas S."/>
            <person name="Albert R."/>
            <person name="Binder M."/>
            <person name="Bloem J."/>
            <person name="LaButti K."/>
            <person name="Salamov A."/>
            <person name="Andreopoulos B."/>
            <person name="Baker S."/>
            <person name="Barry K."/>
            <person name="Bills G."/>
            <person name="Bluhm B."/>
            <person name="Cannon C."/>
            <person name="Castanera R."/>
            <person name="Culley D."/>
            <person name="Daum C."/>
            <person name="Ezra D."/>
            <person name="Gonzalez J."/>
            <person name="Henrissat B."/>
            <person name="Kuo A."/>
            <person name="Liang C."/>
            <person name="Lipzen A."/>
            <person name="Lutzoni F."/>
            <person name="Magnuson J."/>
            <person name="Mondo S."/>
            <person name="Nolan M."/>
            <person name="Ohm R."/>
            <person name="Pangilinan J."/>
            <person name="Park H.-J."/>
            <person name="Ramirez L."/>
            <person name="Alfaro M."/>
            <person name="Sun H."/>
            <person name="Tritt A."/>
            <person name="Yoshinaga Y."/>
            <person name="Zwiers L.-H."/>
            <person name="Turgeon B."/>
            <person name="Goodwin S."/>
            <person name="Spatafora J."/>
            <person name="Crous P."/>
            <person name="Grigoriev I."/>
        </authorList>
    </citation>
    <scope>NUCLEOTIDE SEQUENCE [LARGE SCALE GENOMIC DNA]</scope>
    <source>
        <strain evidence="8">CBS 304.66</strain>
    </source>
</reference>
<gene>
    <name evidence="7" type="ORF">CC78DRAFT_602242</name>
</gene>
<dbReference type="GO" id="GO:0005576">
    <property type="term" value="C:extracellular region"/>
    <property type="evidence" value="ECO:0007669"/>
    <property type="project" value="UniProtKB-SubCell"/>
</dbReference>
<feature type="non-terminal residue" evidence="7">
    <location>
        <position position="270"/>
    </location>
</feature>
<keyword evidence="5" id="KW-0119">Carbohydrate metabolism</keyword>
<comment type="catalytic activity">
    <reaction evidence="5">
        <text>[(1-&gt;4)-beta-D-glucosyl]n+m + reduced acceptor + O2 = 4-dehydro-beta-D-glucosyl-[(1-&gt;4)-beta-D-glucosyl]n-1 + [(1-&gt;4)-beta-D-glucosyl]m + acceptor + H2O.</text>
        <dbReference type="EC" id="1.14.99.56"/>
    </reaction>
</comment>
<dbReference type="Gene3D" id="2.70.50.70">
    <property type="match status" value="1"/>
</dbReference>
<evidence type="ECO:0000256" key="4">
    <source>
        <dbReference type="ARBA" id="ARBA00023157"/>
    </source>
</evidence>
<sequence length="270" mass="30076">MQNLFIFSLQPFFGVLPSFHMICDYFHSDLLAKMFSRAFLVSSLTTLASAHQNFHELFVNGVNTRYQIGIRVSSSNSPVISETDVTSKDIACNLNRDVTVPTNECNTIKVQWDQSGRPVSIMHFIYGPVDDAGMVTGIGSWVKIDKLDYVDGKWANGIMRAQNTTNEFKFPNGLASGEYMLRSKMLALHAAQTFAELLLDPVIFYIRFAQPKITGMGSRSCSPSIGLPRAYTAEGPNIYIPNIIMALTRKLIPHPVALSLHAVVQDLRPR</sequence>
<evidence type="ECO:0000313" key="8">
    <source>
        <dbReference type="Proteomes" id="UP000800093"/>
    </source>
</evidence>
<evidence type="ECO:0000256" key="1">
    <source>
        <dbReference type="ARBA" id="ARBA00001973"/>
    </source>
</evidence>
<dbReference type="GO" id="GO:0030248">
    <property type="term" value="F:cellulose binding"/>
    <property type="evidence" value="ECO:0007669"/>
    <property type="project" value="UniProtKB-UniRule"/>
</dbReference>
<dbReference type="OrthoDB" id="4849160at2759"/>
<protein>
    <recommendedName>
        <fullName evidence="5">AA9 family lytic polysaccharide monooxygenase</fullName>
        <ecNumber evidence="5">1.14.99.56</ecNumber>
    </recommendedName>
    <alternativeName>
        <fullName evidence="5">Endo-beta-1,4-glucanase</fullName>
    </alternativeName>
    <alternativeName>
        <fullName evidence="5">Glycosyl hydrolase 61 family protein</fullName>
    </alternativeName>
</protein>
<keyword evidence="4 5" id="KW-1015">Disulfide bond</keyword>
<proteinExistence type="predicted"/>
<name>A0A9P4NB35_9PLEO</name>
<dbReference type="GO" id="GO:0008810">
    <property type="term" value="F:cellulase activity"/>
    <property type="evidence" value="ECO:0007669"/>
    <property type="project" value="UniProtKB-UniRule"/>
</dbReference>
<feature type="domain" description="Auxiliary Activity family 9 catalytic" evidence="6">
    <location>
        <begin position="51"/>
        <end position="240"/>
    </location>
</feature>
<keyword evidence="5" id="KW-0624">Polysaccharide degradation</keyword>
<keyword evidence="8" id="KW-1185">Reference proteome</keyword>
<organism evidence="7 8">
    <name type="scientific">Lojkania enalia</name>
    <dbReference type="NCBI Taxonomy" id="147567"/>
    <lineage>
        <taxon>Eukaryota</taxon>
        <taxon>Fungi</taxon>
        <taxon>Dikarya</taxon>
        <taxon>Ascomycota</taxon>
        <taxon>Pezizomycotina</taxon>
        <taxon>Dothideomycetes</taxon>
        <taxon>Pleosporomycetidae</taxon>
        <taxon>Pleosporales</taxon>
        <taxon>Pleosporales incertae sedis</taxon>
        <taxon>Lojkania</taxon>
    </lineage>
</organism>